<dbReference type="GO" id="GO:0046872">
    <property type="term" value="F:metal ion binding"/>
    <property type="evidence" value="ECO:0007669"/>
    <property type="project" value="UniProtKB-KW"/>
</dbReference>
<organism evidence="9 10">
    <name type="scientific">Spinacia oleracea</name>
    <name type="common">Spinach</name>
    <dbReference type="NCBI Taxonomy" id="3562"/>
    <lineage>
        <taxon>Eukaryota</taxon>
        <taxon>Viridiplantae</taxon>
        <taxon>Streptophyta</taxon>
        <taxon>Embryophyta</taxon>
        <taxon>Tracheophyta</taxon>
        <taxon>Spermatophyta</taxon>
        <taxon>Magnoliopsida</taxon>
        <taxon>eudicotyledons</taxon>
        <taxon>Gunneridae</taxon>
        <taxon>Pentapetalae</taxon>
        <taxon>Caryophyllales</taxon>
        <taxon>Chenopodiaceae</taxon>
        <taxon>Chenopodioideae</taxon>
        <taxon>Anserineae</taxon>
        <taxon>Spinacia</taxon>
    </lineage>
</organism>
<dbReference type="AlphaFoldDB" id="A0A9R0IKS0"/>
<dbReference type="PANTHER" id="PTHR31604:SF54">
    <property type="entry name" value="PROTEIN SHI RELATED SEQUENCE 1"/>
    <property type="match status" value="1"/>
</dbReference>
<comment type="subcellular location">
    <subcellularLocation>
        <location evidence="1">Nucleus</location>
    </subcellularLocation>
</comment>
<evidence type="ECO:0000256" key="7">
    <source>
        <dbReference type="ARBA" id="ARBA00023242"/>
    </source>
</evidence>
<dbReference type="PANTHER" id="PTHR31604">
    <property type="entry name" value="PROTEIN LATERAL ROOT PRIMORDIUM 1"/>
    <property type="match status" value="1"/>
</dbReference>
<evidence type="ECO:0000256" key="3">
    <source>
        <dbReference type="ARBA" id="ARBA00022723"/>
    </source>
</evidence>
<gene>
    <name evidence="10" type="primary">LOC110789547</name>
</gene>
<evidence type="ECO:0000256" key="8">
    <source>
        <dbReference type="SAM" id="MobiDB-lite"/>
    </source>
</evidence>
<dbReference type="Pfam" id="PF05142">
    <property type="entry name" value="DUF702"/>
    <property type="match status" value="1"/>
</dbReference>
<dbReference type="GO" id="GO:0003677">
    <property type="term" value="F:DNA binding"/>
    <property type="evidence" value="ECO:0000318"/>
    <property type="project" value="GO_Central"/>
</dbReference>
<evidence type="ECO:0000256" key="1">
    <source>
        <dbReference type="ARBA" id="ARBA00004123"/>
    </source>
</evidence>
<evidence type="ECO:0000313" key="10">
    <source>
        <dbReference type="RefSeq" id="XP_021849934.1"/>
    </source>
</evidence>
<feature type="compositionally biased region" description="Low complexity" evidence="8">
    <location>
        <begin position="1"/>
        <end position="15"/>
    </location>
</feature>
<dbReference type="GeneID" id="110789547"/>
<evidence type="ECO:0000313" key="9">
    <source>
        <dbReference type="Proteomes" id="UP000813463"/>
    </source>
</evidence>
<dbReference type="Proteomes" id="UP000813463">
    <property type="component" value="Chromosome 4"/>
</dbReference>
<dbReference type="RefSeq" id="XP_021849934.1">
    <property type="nucleotide sequence ID" value="XM_021994242.2"/>
</dbReference>
<dbReference type="KEGG" id="soe:110789547"/>
<keyword evidence="3" id="KW-0479">Metal-binding</keyword>
<reference evidence="9" key="1">
    <citation type="journal article" date="2021" name="Nat. Commun.">
        <title>Genomic analyses provide insights into spinach domestication and the genetic basis of agronomic traits.</title>
        <authorList>
            <person name="Cai X."/>
            <person name="Sun X."/>
            <person name="Xu C."/>
            <person name="Sun H."/>
            <person name="Wang X."/>
            <person name="Ge C."/>
            <person name="Zhang Z."/>
            <person name="Wang Q."/>
            <person name="Fei Z."/>
            <person name="Jiao C."/>
            <person name="Wang Q."/>
        </authorList>
    </citation>
    <scope>NUCLEOTIDE SEQUENCE [LARGE SCALE GENOMIC DNA]</scope>
    <source>
        <strain evidence="9">cv. Varoflay</strain>
    </source>
</reference>
<accession>A0A9R0IKS0</accession>
<comment type="similarity">
    <text evidence="2">Belongs to the SHI protein family.</text>
</comment>
<protein>
    <submittedName>
        <fullName evidence="10">Protein SHI RELATED SEQUENCE 1</fullName>
    </submittedName>
</protein>
<evidence type="ECO:0000256" key="4">
    <source>
        <dbReference type="ARBA" id="ARBA00022833"/>
    </source>
</evidence>
<proteinExistence type="inferred from homology"/>
<dbReference type="GO" id="GO:0005634">
    <property type="term" value="C:nucleus"/>
    <property type="evidence" value="ECO:0000318"/>
    <property type="project" value="GO_Central"/>
</dbReference>
<dbReference type="NCBIfam" id="TIGR01624">
    <property type="entry name" value="LRP1_Cterm"/>
    <property type="match status" value="1"/>
</dbReference>
<keyword evidence="7" id="KW-0539">Nucleus</keyword>
<keyword evidence="9" id="KW-1185">Reference proteome</keyword>
<dbReference type="GO" id="GO:0045893">
    <property type="term" value="P:positive regulation of DNA-templated transcription"/>
    <property type="evidence" value="ECO:0000318"/>
    <property type="project" value="GO_Central"/>
</dbReference>
<dbReference type="InterPro" id="IPR006510">
    <property type="entry name" value="Znf_LRP1"/>
</dbReference>
<keyword evidence="5" id="KW-0238">DNA-binding</keyword>
<dbReference type="OrthoDB" id="692274at2759"/>
<evidence type="ECO:0000256" key="6">
    <source>
        <dbReference type="ARBA" id="ARBA00023159"/>
    </source>
</evidence>
<name>A0A9R0IKS0_SPIOL</name>
<evidence type="ECO:0000256" key="2">
    <source>
        <dbReference type="ARBA" id="ARBA00006911"/>
    </source>
</evidence>
<feature type="region of interest" description="Disordered" evidence="8">
    <location>
        <begin position="1"/>
        <end position="22"/>
    </location>
</feature>
<dbReference type="InterPro" id="IPR006511">
    <property type="entry name" value="SHI_C"/>
</dbReference>
<keyword evidence="6" id="KW-0010">Activator</keyword>
<dbReference type="NCBIfam" id="TIGR01623">
    <property type="entry name" value="put_zinc_LRP1"/>
    <property type="match status" value="1"/>
</dbReference>
<reference evidence="10" key="2">
    <citation type="submission" date="2025-08" db="UniProtKB">
        <authorList>
            <consortium name="RefSeq"/>
        </authorList>
    </citation>
    <scope>IDENTIFICATION</scope>
    <source>
        <tissue evidence="10">Leaf</tissue>
    </source>
</reference>
<dbReference type="GO" id="GO:0003700">
    <property type="term" value="F:DNA-binding transcription factor activity"/>
    <property type="evidence" value="ECO:0007669"/>
    <property type="project" value="InterPro"/>
</dbReference>
<sequence length="218" mass="23804">MRSSSGGSSSTNTTSCQDCGNKAKRDCEHTRCRTCCKSRSFQCATHVKSTWVPVARRRARQRQHHQQHPQLRLSATSLDHFNQYLPLPLSLSNIHHHTPTSAGLEGGNFPAEVNSSATFRCIRVSSEDNVVDQYAYQTSISVGGHVFKGVLYDQGPTTALVTTTSDHHPFNISASTVTVAATHPGGGGENLYHPPSLYSGPSFNAFLPGMQFFPHPRP</sequence>
<dbReference type="InterPro" id="IPR007818">
    <property type="entry name" value="SHI"/>
</dbReference>
<keyword evidence="4" id="KW-0862">Zinc</keyword>
<evidence type="ECO:0000256" key="5">
    <source>
        <dbReference type="ARBA" id="ARBA00023125"/>
    </source>
</evidence>